<dbReference type="KEGG" id="pprf:DPRO_1059"/>
<feature type="domain" description="PilZ" evidence="1">
    <location>
        <begin position="14"/>
        <end position="110"/>
    </location>
</feature>
<protein>
    <submittedName>
        <fullName evidence="2">Type IV pilus assembly PilZ</fullName>
    </submittedName>
</protein>
<dbReference type="SUPFAM" id="SSF141371">
    <property type="entry name" value="PilZ domain-like"/>
    <property type="match status" value="1"/>
</dbReference>
<accession>A0A2C8F6E3</accession>
<name>A0A2C8F6E3_9BACT</name>
<reference evidence="3" key="1">
    <citation type="submission" date="2017-09" db="EMBL/GenBank/DDBJ databases">
        <authorList>
            <person name="Regsiter A."/>
            <person name="William W."/>
        </authorList>
    </citation>
    <scope>NUCLEOTIDE SEQUENCE [LARGE SCALE GENOMIC DNA]</scope>
    <source>
        <strain evidence="3">500-1</strain>
    </source>
</reference>
<dbReference type="Pfam" id="PF07238">
    <property type="entry name" value="PilZ"/>
    <property type="match status" value="1"/>
</dbReference>
<organism evidence="2 3">
    <name type="scientific">Pseudodesulfovibrio profundus</name>
    <dbReference type="NCBI Taxonomy" id="57320"/>
    <lineage>
        <taxon>Bacteria</taxon>
        <taxon>Pseudomonadati</taxon>
        <taxon>Thermodesulfobacteriota</taxon>
        <taxon>Desulfovibrionia</taxon>
        <taxon>Desulfovibrionales</taxon>
        <taxon>Desulfovibrionaceae</taxon>
    </lineage>
</organism>
<evidence type="ECO:0000313" key="3">
    <source>
        <dbReference type="Proteomes" id="UP000219215"/>
    </source>
</evidence>
<keyword evidence="3" id="KW-1185">Reference proteome</keyword>
<dbReference type="InterPro" id="IPR009875">
    <property type="entry name" value="PilZ_domain"/>
</dbReference>
<proteinExistence type="predicted"/>
<sequence>MGFDIKLPAGKEEQLRKAFRTKVPGLTVRFEDQDRVLDVKDLSATGFAVLDPEKRFEEGAHIECDLLINNKLFLSGATAKVIRVLDNGIVGINFVELNLKQQAKLDKLVLEVQKRLIALRKKQREQE</sequence>
<dbReference type="GO" id="GO:0035438">
    <property type="term" value="F:cyclic-di-GMP binding"/>
    <property type="evidence" value="ECO:0007669"/>
    <property type="project" value="InterPro"/>
</dbReference>
<dbReference type="OrthoDB" id="5471615at2"/>
<gene>
    <name evidence="2" type="ORF">DPRO_1059</name>
</gene>
<evidence type="ECO:0000313" key="2">
    <source>
        <dbReference type="EMBL" id="SOB57947.1"/>
    </source>
</evidence>
<dbReference type="AlphaFoldDB" id="A0A2C8F6E3"/>
<dbReference type="Proteomes" id="UP000219215">
    <property type="component" value="Chromosome DPRO"/>
</dbReference>
<evidence type="ECO:0000259" key="1">
    <source>
        <dbReference type="Pfam" id="PF07238"/>
    </source>
</evidence>
<dbReference type="Gene3D" id="2.40.10.220">
    <property type="entry name" value="predicted glycosyltransferase like domains"/>
    <property type="match status" value="1"/>
</dbReference>
<dbReference type="RefSeq" id="WP_097011111.1">
    <property type="nucleotide sequence ID" value="NZ_LT907975.1"/>
</dbReference>
<dbReference type="EMBL" id="LT907975">
    <property type="protein sequence ID" value="SOB57947.1"/>
    <property type="molecule type" value="Genomic_DNA"/>
</dbReference>